<sequence length="79" mass="9266">MFSSPAKRSFAKINWSCFAVRLYLLFGLFICYPTVVLHVEFDHKVDVLGCNLDYKQQPKSLIVNWNFKLLAVKNQVLLW</sequence>
<reference evidence="2" key="1">
    <citation type="submission" date="2018-05" db="EMBL/GenBank/DDBJ databases">
        <authorList>
            <person name="Lanie J.A."/>
            <person name="Ng W.-L."/>
            <person name="Kazmierczak K.M."/>
            <person name="Andrzejewski T.M."/>
            <person name="Davidsen T.M."/>
            <person name="Wayne K.J."/>
            <person name="Tettelin H."/>
            <person name="Glass J.I."/>
            <person name="Rusch D."/>
            <person name="Podicherti R."/>
            <person name="Tsui H.-C.T."/>
            <person name="Winkler M.E."/>
        </authorList>
    </citation>
    <scope>NUCLEOTIDE SEQUENCE</scope>
</reference>
<dbReference type="AlphaFoldDB" id="A0A382JDP9"/>
<keyword evidence="1" id="KW-0812">Transmembrane</keyword>
<keyword evidence="1" id="KW-1133">Transmembrane helix</keyword>
<gene>
    <name evidence="2" type="ORF">METZ01_LOCUS263268</name>
</gene>
<feature type="transmembrane region" description="Helical" evidence="1">
    <location>
        <begin position="20"/>
        <end position="39"/>
    </location>
</feature>
<evidence type="ECO:0000256" key="1">
    <source>
        <dbReference type="SAM" id="Phobius"/>
    </source>
</evidence>
<dbReference type="EMBL" id="UINC01073776">
    <property type="protein sequence ID" value="SVC10414.1"/>
    <property type="molecule type" value="Genomic_DNA"/>
</dbReference>
<protein>
    <submittedName>
        <fullName evidence="2">Uncharacterized protein</fullName>
    </submittedName>
</protein>
<proteinExistence type="predicted"/>
<accession>A0A382JDP9</accession>
<name>A0A382JDP9_9ZZZZ</name>
<keyword evidence="1" id="KW-0472">Membrane</keyword>
<evidence type="ECO:0000313" key="2">
    <source>
        <dbReference type="EMBL" id="SVC10414.1"/>
    </source>
</evidence>
<organism evidence="2">
    <name type="scientific">marine metagenome</name>
    <dbReference type="NCBI Taxonomy" id="408172"/>
    <lineage>
        <taxon>unclassified sequences</taxon>
        <taxon>metagenomes</taxon>
        <taxon>ecological metagenomes</taxon>
    </lineage>
</organism>